<feature type="signal peptide" evidence="2">
    <location>
        <begin position="1"/>
        <end position="22"/>
    </location>
</feature>
<evidence type="ECO:0000313" key="4">
    <source>
        <dbReference type="Proteomes" id="UP001285441"/>
    </source>
</evidence>
<evidence type="ECO:0000313" key="3">
    <source>
        <dbReference type="EMBL" id="KAK3370394.1"/>
    </source>
</evidence>
<dbReference type="EMBL" id="JAULSW010000009">
    <property type="protein sequence ID" value="KAK3370394.1"/>
    <property type="molecule type" value="Genomic_DNA"/>
</dbReference>
<feature type="compositionally biased region" description="Basic residues" evidence="1">
    <location>
        <begin position="45"/>
        <end position="57"/>
    </location>
</feature>
<dbReference type="AlphaFoldDB" id="A0AAE0N5P4"/>
<feature type="chain" id="PRO_5042039463" evidence="2">
    <location>
        <begin position="23"/>
        <end position="257"/>
    </location>
</feature>
<accession>A0AAE0N5P4</accession>
<evidence type="ECO:0000256" key="1">
    <source>
        <dbReference type="SAM" id="MobiDB-lite"/>
    </source>
</evidence>
<comment type="caution">
    <text evidence="3">The sequence shown here is derived from an EMBL/GenBank/DDBJ whole genome shotgun (WGS) entry which is preliminary data.</text>
</comment>
<reference evidence="3" key="2">
    <citation type="submission" date="2023-06" db="EMBL/GenBank/DDBJ databases">
        <authorList>
            <consortium name="Lawrence Berkeley National Laboratory"/>
            <person name="Haridas S."/>
            <person name="Hensen N."/>
            <person name="Bonometti L."/>
            <person name="Westerberg I."/>
            <person name="Brannstrom I.O."/>
            <person name="Guillou S."/>
            <person name="Cros-Aarteil S."/>
            <person name="Calhoun S."/>
            <person name="Kuo A."/>
            <person name="Mondo S."/>
            <person name="Pangilinan J."/>
            <person name="Riley R."/>
            <person name="LaButti K."/>
            <person name="Andreopoulos B."/>
            <person name="Lipzen A."/>
            <person name="Chen C."/>
            <person name="Yanf M."/>
            <person name="Daum C."/>
            <person name="Ng V."/>
            <person name="Clum A."/>
            <person name="Steindorff A."/>
            <person name="Ohm R."/>
            <person name="Martin F."/>
            <person name="Silar P."/>
            <person name="Natvig D."/>
            <person name="Lalanne C."/>
            <person name="Gautier V."/>
            <person name="Ament-velasquez S.L."/>
            <person name="Kruys A."/>
            <person name="Hutchinson M.I."/>
            <person name="Powell A.J."/>
            <person name="Barry K."/>
            <person name="Miller A.N."/>
            <person name="Grigoriev I.V."/>
            <person name="Debuchy R."/>
            <person name="Gladieux P."/>
            <person name="Thoren M.H."/>
            <person name="Johannesson H."/>
        </authorList>
    </citation>
    <scope>NUCLEOTIDE SEQUENCE</scope>
    <source>
        <strain evidence="3">CBS 232.78</strain>
    </source>
</reference>
<evidence type="ECO:0000256" key="2">
    <source>
        <dbReference type="SAM" id="SignalP"/>
    </source>
</evidence>
<feature type="region of interest" description="Disordered" evidence="1">
    <location>
        <begin position="22"/>
        <end position="67"/>
    </location>
</feature>
<organism evidence="3 4">
    <name type="scientific">Podospora didyma</name>
    <dbReference type="NCBI Taxonomy" id="330526"/>
    <lineage>
        <taxon>Eukaryota</taxon>
        <taxon>Fungi</taxon>
        <taxon>Dikarya</taxon>
        <taxon>Ascomycota</taxon>
        <taxon>Pezizomycotina</taxon>
        <taxon>Sordariomycetes</taxon>
        <taxon>Sordariomycetidae</taxon>
        <taxon>Sordariales</taxon>
        <taxon>Podosporaceae</taxon>
        <taxon>Podospora</taxon>
    </lineage>
</organism>
<dbReference type="Proteomes" id="UP001285441">
    <property type="component" value="Unassembled WGS sequence"/>
</dbReference>
<name>A0AAE0N5P4_9PEZI</name>
<keyword evidence="4" id="KW-1185">Reference proteome</keyword>
<sequence length="257" mass="29807">MWWLQLQSSLFQLFVFPQQIRSRRGPPQWDHTHDRTAGQYQNQKPPKHRGQRARKAPNKLPHPILAPTHLPTKRLSLTERTSFTGYDTANPSIRTTPHFPLTIPDSSTTRRSRRIFFLLHSVRKDLHVLFSKNKLPNESLEVTTHVSSCLSKWHPRRPVQSDMQLERDPMDGRVPVRARRKRKEKAAWCGSAGCPQLCAIDLLRTWKKGKEAGRKKFVTSPGLMHMHLHALMQRTCSRDCDSLSFSSVSRPLRFLPM</sequence>
<proteinExistence type="predicted"/>
<gene>
    <name evidence="3" type="ORF">B0H63DRAFT_315505</name>
</gene>
<keyword evidence="2" id="KW-0732">Signal</keyword>
<protein>
    <submittedName>
        <fullName evidence="3">Uncharacterized protein</fullName>
    </submittedName>
</protein>
<reference evidence="3" key="1">
    <citation type="journal article" date="2023" name="Mol. Phylogenet. Evol.">
        <title>Genome-scale phylogeny and comparative genomics of the fungal order Sordariales.</title>
        <authorList>
            <person name="Hensen N."/>
            <person name="Bonometti L."/>
            <person name="Westerberg I."/>
            <person name="Brannstrom I.O."/>
            <person name="Guillou S."/>
            <person name="Cros-Aarteil S."/>
            <person name="Calhoun S."/>
            <person name="Haridas S."/>
            <person name="Kuo A."/>
            <person name="Mondo S."/>
            <person name="Pangilinan J."/>
            <person name="Riley R."/>
            <person name="LaButti K."/>
            <person name="Andreopoulos B."/>
            <person name="Lipzen A."/>
            <person name="Chen C."/>
            <person name="Yan M."/>
            <person name="Daum C."/>
            <person name="Ng V."/>
            <person name="Clum A."/>
            <person name="Steindorff A."/>
            <person name="Ohm R.A."/>
            <person name="Martin F."/>
            <person name="Silar P."/>
            <person name="Natvig D.O."/>
            <person name="Lalanne C."/>
            <person name="Gautier V."/>
            <person name="Ament-Velasquez S.L."/>
            <person name="Kruys A."/>
            <person name="Hutchinson M.I."/>
            <person name="Powell A.J."/>
            <person name="Barry K."/>
            <person name="Miller A.N."/>
            <person name="Grigoriev I.V."/>
            <person name="Debuchy R."/>
            <person name="Gladieux P."/>
            <person name="Hiltunen Thoren M."/>
            <person name="Johannesson H."/>
        </authorList>
    </citation>
    <scope>NUCLEOTIDE SEQUENCE</scope>
    <source>
        <strain evidence="3">CBS 232.78</strain>
    </source>
</reference>